<accession>A0A366IM13</accession>
<gene>
    <name evidence="2" type="ORF">DFO65_104270</name>
</gene>
<keyword evidence="2" id="KW-0808">Transferase</keyword>
<dbReference type="GO" id="GO:0016758">
    <property type="term" value="F:hexosyltransferase activity"/>
    <property type="evidence" value="ECO:0007669"/>
    <property type="project" value="InterPro"/>
</dbReference>
<dbReference type="Gene3D" id="3.40.50.2000">
    <property type="entry name" value="Glycogen Phosphorylase B"/>
    <property type="match status" value="1"/>
</dbReference>
<comment type="caution">
    <text evidence="2">The sequence shown here is derived from an EMBL/GenBank/DDBJ whole genome shotgun (WGS) entry which is preliminary data.</text>
</comment>
<keyword evidence="3" id="KW-1185">Reference proteome</keyword>
<dbReference type="RefSeq" id="WP_113903841.1">
    <property type="nucleotide sequence ID" value="NZ_QNSB01000004.1"/>
</dbReference>
<name>A0A366IM13_9MICO</name>
<dbReference type="AlphaFoldDB" id="A0A366IM13"/>
<reference evidence="2 3" key="1">
    <citation type="submission" date="2018-06" db="EMBL/GenBank/DDBJ databases">
        <title>Freshwater and sediment microbial communities from various areas in North America, analyzing microbe dynamics in response to fracking.</title>
        <authorList>
            <person name="Lamendella R."/>
        </authorList>
    </citation>
    <scope>NUCLEOTIDE SEQUENCE [LARGE SCALE GENOMIC DNA]</scope>
    <source>
        <strain evidence="2 3">3b_TX</strain>
    </source>
</reference>
<dbReference type="Proteomes" id="UP000253509">
    <property type="component" value="Unassembled WGS sequence"/>
</dbReference>
<dbReference type="Pfam" id="PF04101">
    <property type="entry name" value="Glyco_tran_28_C"/>
    <property type="match status" value="1"/>
</dbReference>
<organism evidence="2 3">
    <name type="scientific">Brevibacterium celere</name>
    <dbReference type="NCBI Taxonomy" id="225845"/>
    <lineage>
        <taxon>Bacteria</taxon>
        <taxon>Bacillati</taxon>
        <taxon>Actinomycetota</taxon>
        <taxon>Actinomycetes</taxon>
        <taxon>Micrococcales</taxon>
        <taxon>Brevibacteriaceae</taxon>
        <taxon>Brevibacterium</taxon>
    </lineage>
</organism>
<dbReference type="SUPFAM" id="SSF53756">
    <property type="entry name" value="UDP-Glycosyltransferase/glycogen phosphorylase"/>
    <property type="match status" value="1"/>
</dbReference>
<proteinExistence type="predicted"/>
<protein>
    <submittedName>
        <fullName evidence="2">Putative glycosyltransferase</fullName>
    </submittedName>
</protein>
<evidence type="ECO:0000259" key="1">
    <source>
        <dbReference type="Pfam" id="PF04101"/>
    </source>
</evidence>
<dbReference type="PANTHER" id="PTHR21015">
    <property type="entry name" value="UDP-N-ACETYLGLUCOSAMINE--N-ACETYLMURAMYL-(PENTAPEPTIDE) PYROPHOSPHORYL-UNDECAPRENOL N-ACETYLGLUCOSAMINE TRANSFERASE 1"/>
    <property type="match status" value="1"/>
</dbReference>
<dbReference type="InterPro" id="IPR007235">
    <property type="entry name" value="Glyco_trans_28_C"/>
</dbReference>
<evidence type="ECO:0000313" key="2">
    <source>
        <dbReference type="EMBL" id="RBP72312.1"/>
    </source>
</evidence>
<evidence type="ECO:0000313" key="3">
    <source>
        <dbReference type="Proteomes" id="UP000253509"/>
    </source>
</evidence>
<dbReference type="PANTHER" id="PTHR21015:SF28">
    <property type="entry name" value="SLL1722 PROTEIN"/>
    <property type="match status" value="1"/>
</dbReference>
<dbReference type="EMBL" id="QNSB01000004">
    <property type="protein sequence ID" value="RBP72312.1"/>
    <property type="molecule type" value="Genomic_DNA"/>
</dbReference>
<sequence>MAHFGTAEDEGFTGSGHGSLGLGSGTVRIALFSHDSVGLGHVRRNRAVAFSLARDLPRLTGKTVSGLLIAGNPEATRYSLPPGWDWVVLPGVAPADHGYRPRSFGESMSGLRSLRAAAIDAILTTAQPDLFIVDRHPFGVAGELTAALATARRHGCRTVLGLREVLDTPAVLTAEWDAVGGAAAVADSFDQVWLYGDSSVYDARLTGEVPAELARIAVATGYLSLSRPDPLRVPADQSPFVLTVLGGGSDGGALARTAIRAEPPAGHRHLVVTGPQMDRGEADLLAHAAHPRTQVIRHSDDVPGLIASASAVVCMAGYNTLAEVMATSTPALVVPRVGRRAEQPRRAEALARAGAMSTRALGELTPLGLGEWFASQVGRSVSREHIDRSGLSVVPRLAAHLVGALPTVTPVDASAKEAHCAG</sequence>
<feature type="domain" description="Glycosyl transferase family 28 C-terminal" evidence="1">
    <location>
        <begin position="242"/>
        <end position="366"/>
    </location>
</feature>